<dbReference type="SUPFAM" id="SSF57756">
    <property type="entry name" value="Retrovirus zinc finger-like domains"/>
    <property type="match status" value="1"/>
</dbReference>
<feature type="coiled-coil region" evidence="7">
    <location>
        <begin position="146"/>
        <end position="173"/>
    </location>
</feature>
<dbReference type="Proteomes" id="UP000002852">
    <property type="component" value="Unassembled WGS sequence"/>
</dbReference>
<reference evidence="11" key="1">
    <citation type="submission" date="2012-01" db="EMBL/GenBank/DDBJ databases">
        <authorList>
            <person name="Walter R."/>
            <person name="Schartl M."/>
            <person name="Warren W."/>
        </authorList>
    </citation>
    <scope>NUCLEOTIDE SEQUENCE [LARGE SCALE GENOMIC DNA]</scope>
    <source>
        <strain evidence="11">JP 163 A</strain>
    </source>
</reference>
<dbReference type="SUPFAM" id="SSF56672">
    <property type="entry name" value="DNA/RNA polymerases"/>
    <property type="match status" value="1"/>
</dbReference>
<dbReference type="FunFam" id="3.30.420.10:FF:000032">
    <property type="entry name" value="Retrovirus-related Pol polyprotein from transposon 297-like Protein"/>
    <property type="match status" value="1"/>
</dbReference>
<keyword evidence="11" id="KW-1185">Reference proteome</keyword>
<dbReference type="CDD" id="cd09274">
    <property type="entry name" value="RNase_HI_RT_Ty3"/>
    <property type="match status" value="1"/>
</dbReference>
<dbReference type="InterPro" id="IPR000477">
    <property type="entry name" value="RT_dom"/>
</dbReference>
<dbReference type="GO" id="GO:0006508">
    <property type="term" value="P:proteolysis"/>
    <property type="evidence" value="ECO:0007669"/>
    <property type="project" value="UniProtKB-KW"/>
</dbReference>
<evidence type="ECO:0000313" key="11">
    <source>
        <dbReference type="Proteomes" id="UP000002852"/>
    </source>
</evidence>
<accession>A0A3B5QZQ5</accession>
<dbReference type="GO" id="GO:0008270">
    <property type="term" value="F:zinc ion binding"/>
    <property type="evidence" value="ECO:0007669"/>
    <property type="project" value="InterPro"/>
</dbReference>
<dbReference type="Gene3D" id="3.30.420.10">
    <property type="entry name" value="Ribonuclease H-like superfamily/Ribonuclease H"/>
    <property type="match status" value="1"/>
</dbReference>
<dbReference type="GO" id="GO:0004523">
    <property type="term" value="F:RNA-DNA hybrid ribonuclease activity"/>
    <property type="evidence" value="ECO:0007669"/>
    <property type="project" value="UniProtKB-EC"/>
</dbReference>
<keyword evidence="4" id="KW-0064">Aspartyl protease</keyword>
<dbReference type="InterPro" id="IPR036397">
    <property type="entry name" value="RNaseH_sf"/>
</dbReference>
<evidence type="ECO:0000256" key="1">
    <source>
        <dbReference type="ARBA" id="ARBA00010879"/>
    </source>
</evidence>
<evidence type="ECO:0000256" key="6">
    <source>
        <dbReference type="ARBA" id="ARBA00039658"/>
    </source>
</evidence>
<dbReference type="Pfam" id="PF17921">
    <property type="entry name" value="Integrase_H2C2"/>
    <property type="match status" value="1"/>
</dbReference>
<protein>
    <recommendedName>
        <fullName evidence="6">Gypsy retrotransposon integrase-like protein 1</fullName>
        <ecNumber evidence="2">3.1.26.4</ecNumber>
    </recommendedName>
</protein>
<dbReference type="PROSITE" id="PS50878">
    <property type="entry name" value="RT_POL"/>
    <property type="match status" value="1"/>
</dbReference>
<dbReference type="SUPFAM" id="SSF53098">
    <property type="entry name" value="Ribonuclease H-like"/>
    <property type="match status" value="1"/>
</dbReference>
<dbReference type="Gene3D" id="1.10.340.70">
    <property type="match status" value="1"/>
</dbReference>
<dbReference type="FunFam" id="3.30.70.270:FF:000026">
    <property type="entry name" value="Transposon Ty3-G Gag-Pol polyprotein"/>
    <property type="match status" value="1"/>
</dbReference>
<evidence type="ECO:0000313" key="10">
    <source>
        <dbReference type="Ensembl" id="ENSXMAP00000035890.1"/>
    </source>
</evidence>
<dbReference type="Pfam" id="PF22938">
    <property type="entry name" value="Integrase_p58_C"/>
    <property type="match status" value="1"/>
</dbReference>
<dbReference type="CDD" id="cd01647">
    <property type="entry name" value="RT_LTR"/>
    <property type="match status" value="1"/>
</dbReference>
<dbReference type="Pfam" id="PF17919">
    <property type="entry name" value="RT_RNaseH_2"/>
    <property type="match status" value="1"/>
</dbReference>
<reference evidence="11" key="2">
    <citation type="journal article" date="2013" name="Nat. Genet.">
        <title>The genome of the platyfish, Xiphophorus maculatus, provides insights into evolutionary adaptation and several complex traits.</title>
        <authorList>
            <person name="Schartl M."/>
            <person name="Walter R.B."/>
            <person name="Shen Y."/>
            <person name="Garcia T."/>
            <person name="Catchen J."/>
            <person name="Amores A."/>
            <person name="Braasch I."/>
            <person name="Chalopin D."/>
            <person name="Volff J.N."/>
            <person name="Lesch K.P."/>
            <person name="Bisazza A."/>
            <person name="Minx P."/>
            <person name="Hillier L."/>
            <person name="Wilson R.K."/>
            <person name="Fuerstenberg S."/>
            <person name="Boore J."/>
            <person name="Searle S."/>
            <person name="Postlethwait J.H."/>
            <person name="Warren W.C."/>
        </authorList>
    </citation>
    <scope>NUCLEOTIDE SEQUENCE [LARGE SCALE GENOMIC DNA]</scope>
    <source>
        <strain evidence="11">JP 163 A</strain>
    </source>
</reference>
<dbReference type="Gene3D" id="3.30.70.270">
    <property type="match status" value="2"/>
</dbReference>
<dbReference type="GO" id="GO:0003676">
    <property type="term" value="F:nucleic acid binding"/>
    <property type="evidence" value="ECO:0007669"/>
    <property type="project" value="InterPro"/>
</dbReference>
<dbReference type="InParanoid" id="A0A3B5QZQ5"/>
<evidence type="ECO:0000256" key="3">
    <source>
        <dbReference type="ARBA" id="ARBA00022670"/>
    </source>
</evidence>
<feature type="domain" description="Integrase catalytic" evidence="9">
    <location>
        <begin position="787"/>
        <end position="945"/>
    </location>
</feature>
<dbReference type="InterPro" id="IPR043128">
    <property type="entry name" value="Rev_trsase/Diguanyl_cyclase"/>
</dbReference>
<dbReference type="InterPro" id="IPR041588">
    <property type="entry name" value="Integrase_H2C2"/>
</dbReference>
<evidence type="ECO:0000259" key="9">
    <source>
        <dbReference type="PROSITE" id="PS50994"/>
    </source>
</evidence>
<dbReference type="Gene3D" id="1.10.4020.10">
    <property type="entry name" value="DNA breaking-rejoining enzymes"/>
    <property type="match status" value="1"/>
</dbReference>
<comment type="similarity">
    <text evidence="1">Belongs to the beta type-B retroviral polymerase family. HERV class-II K(HML-2) pol subfamily.</text>
</comment>
<dbReference type="Ensembl" id="ENSXMAT00000038117.1">
    <property type="protein sequence ID" value="ENSXMAP00000035890.1"/>
    <property type="gene ID" value="ENSXMAG00000021298.1"/>
</dbReference>
<name>A0A3B5QZQ5_XIPMA</name>
<evidence type="ECO:0000256" key="4">
    <source>
        <dbReference type="ARBA" id="ARBA00022750"/>
    </source>
</evidence>
<proteinExistence type="inferred from homology"/>
<evidence type="ECO:0000256" key="2">
    <source>
        <dbReference type="ARBA" id="ARBA00012180"/>
    </source>
</evidence>
<keyword evidence="3" id="KW-0645">Protease</keyword>
<dbReference type="Gene3D" id="4.10.60.10">
    <property type="entry name" value="Zinc finger, CCHC-type"/>
    <property type="match status" value="1"/>
</dbReference>
<dbReference type="InterPro" id="IPR003309">
    <property type="entry name" value="SCAN_dom"/>
</dbReference>
<dbReference type="FunFam" id="3.10.20.370:FF:000001">
    <property type="entry name" value="Retrovirus-related Pol polyprotein from transposon 17.6-like protein"/>
    <property type="match status" value="1"/>
</dbReference>
<dbReference type="Pfam" id="PF02023">
    <property type="entry name" value="SCAN"/>
    <property type="match status" value="1"/>
</dbReference>
<dbReference type="InterPro" id="IPR036875">
    <property type="entry name" value="Znf_CCHC_sf"/>
</dbReference>
<dbReference type="InterPro" id="IPR050951">
    <property type="entry name" value="Retrovirus_Pol_polyprotein"/>
</dbReference>
<dbReference type="EC" id="3.1.26.4" evidence="2"/>
<dbReference type="PROSITE" id="PS50994">
    <property type="entry name" value="INTEGRASE"/>
    <property type="match status" value="1"/>
</dbReference>
<dbReference type="InterPro" id="IPR012337">
    <property type="entry name" value="RNaseH-like_sf"/>
</dbReference>
<dbReference type="Gene3D" id="3.10.20.370">
    <property type="match status" value="1"/>
</dbReference>
<dbReference type="InterPro" id="IPR001584">
    <property type="entry name" value="Integrase_cat-core"/>
</dbReference>
<dbReference type="FunFam" id="1.10.340.70:FF:000001">
    <property type="entry name" value="Retrovirus-related Pol polyprotein from transposon gypsy-like Protein"/>
    <property type="match status" value="1"/>
</dbReference>
<dbReference type="GeneTree" id="ENSGT01050000244855"/>
<dbReference type="GO" id="GO:0015074">
    <property type="term" value="P:DNA integration"/>
    <property type="evidence" value="ECO:0007669"/>
    <property type="project" value="InterPro"/>
</dbReference>
<dbReference type="PANTHER" id="PTHR37984:SF5">
    <property type="entry name" value="PROTEIN NYNRIN-LIKE"/>
    <property type="match status" value="1"/>
</dbReference>
<dbReference type="PANTHER" id="PTHR37984">
    <property type="entry name" value="PROTEIN CBG26694"/>
    <property type="match status" value="1"/>
</dbReference>
<evidence type="ECO:0000256" key="7">
    <source>
        <dbReference type="SAM" id="Coils"/>
    </source>
</evidence>
<keyword evidence="7" id="KW-0175">Coiled coil</keyword>
<dbReference type="GO" id="GO:0004190">
    <property type="term" value="F:aspartic-type endopeptidase activity"/>
    <property type="evidence" value="ECO:0007669"/>
    <property type="project" value="UniProtKB-KW"/>
</dbReference>
<reference evidence="10" key="3">
    <citation type="submission" date="2025-08" db="UniProtKB">
        <authorList>
            <consortium name="Ensembl"/>
        </authorList>
    </citation>
    <scope>IDENTIFICATION</scope>
    <source>
        <strain evidence="10">JP 163 A</strain>
    </source>
</reference>
<feature type="domain" description="Reverse transcriptase" evidence="8">
    <location>
        <begin position="1199"/>
        <end position="1376"/>
    </location>
</feature>
<dbReference type="InterPro" id="IPR054465">
    <property type="entry name" value="Integrase_p58-like_C"/>
</dbReference>
<sequence>MAQFNIDQFLEQPSLEELASCRKADLAEIASYFSISYSKHLLKKELRDLIVNKLVELNVLSLPSQIPISSALPTVAVPAAEMESAGPSNLAERPQELTPEGDLKVVGGIRTPVTLPRFDPLSASSGSVGSRVDARLKVRLARLQVEAEEKAQLRQYQLEIKRLEIEAEKAIKLRQLELEYKARFPVQTTSESPTSSSRGPSSIRPFDVTKYVSLVPEFRETEIDSYFSAFERIAQALQWPPDVWSLLLQCKIYGKAQEVVAALPLSDTQKYDVVKAAILKAYELVPEAYRQKFRSFTKSPSQTYVEFAREKGSLFDRWCASSKVTNFDTLRELVLLEEFKNCLPERVVVHLNEQKVSSLSSAAVLADEYVLTHKSTFQSVLNKSVSIKSAVEQPKATPQKNDKECFYCHKTGHLIANCLALKRKEQNTQTKPKGVGLIKNQSHTLGKAELSYSPDPCYEPFLLTGYVSLPGKLADPHPVRILRDTGASQSVILTDSLPFSELSSCGYSVVLQGLEMSYAPRPVHLVQLQSELISGIFPIAVCSALPVKGISLLLGNDIAGGKVTPSLEVLDVPCSLPKEEDATQTTVSTSCVLTRAQKLKGISEENVDLSDSVLMSIFSEEKKLPATTQLPAVPQLKPDVRQADFGSSPISRSQLCAAQKVDPTLTRCFSSVVSADKARVEPVAFYVNDGVLMRKWCPVVLPDADWNVVHQIVIPSGYRKHILALTHEGSWSGHLGVTKTYQNVLKHFYWPGLKTDVRQYCRSCHTCQVTGKPNQVIPPAPLHPIPVVGEPFERIIMDCVGPLPRTKSGNQFLLTLMCASTRYPEAIPLRKITSSSVVKAMTKFFSTFGLPRIIQTDQGTNFQSKLFKQVLKELNIQHTVSSAYHPESQGALERWHQTLKSMLRKYCTETEKDWDEGIPFVLFAARESIQESLRFSPAELVFGHTLRSPLKILKEKLLEINVSPQENILDYVCKFRERLHQSCAIAKETLGESQRSMKKHYDQSALSRSFAKGEKVLALLPVPGSTLSAKFSGPYVVQERLSETDYVICTPERRRKSRVCHINMLKPYCSRDPNGNPDLQIGQSLPSTCSSALIVRDCSDSAIEDGLTLRPISYQSSRLSNSKMLKVLPNQLSHLTEEQKNDIIVLVKSFPELFHDVPRQTSVLEHDIDVAGAKPIKQHPYRTNPVKRVLMNGETDYMLQHEFAKHSSSPWSSPCLLEMKPDGSPRFITDFRKVNSVTVMDSYPLPRIEDCVDTIGSANFVSKLDLLKGYWQVPLTDRASEISAFVTPDQFLQYTVMAFGMCNAPATFQRLVNTVLSGLPNCNAYLDDLIVYTSTWEEHIKILRDVFTRLAEASLTVNLAKCDFGKATVTYLGRQVGQGQVCPVEAKIKAIVEFPVPSTRKALRRFLGMASYYRNFCRNFSTVAHPLTTLLSPKVDFVWTPECQHAFESIKSLLSYAPVLSSPDMSKVFKLEVDASAVGAGAVLLQEGGDGADHPVCYFSRKFTPSQLNYSIIEKETLALLLALQHFEVYLGSSPVPIIVYTDHNPLVFLSRMYNHNQRLMRWALLVQDYHLEIKHKKGADNFLADALSRV</sequence>
<organism evidence="10 11">
    <name type="scientific">Xiphophorus maculatus</name>
    <name type="common">Southern platyfish</name>
    <name type="synonym">Platypoecilus maculatus</name>
    <dbReference type="NCBI Taxonomy" id="8083"/>
    <lineage>
        <taxon>Eukaryota</taxon>
        <taxon>Metazoa</taxon>
        <taxon>Chordata</taxon>
        <taxon>Craniata</taxon>
        <taxon>Vertebrata</taxon>
        <taxon>Euteleostomi</taxon>
        <taxon>Actinopterygii</taxon>
        <taxon>Neopterygii</taxon>
        <taxon>Teleostei</taxon>
        <taxon>Neoteleostei</taxon>
        <taxon>Acanthomorphata</taxon>
        <taxon>Ovalentaria</taxon>
        <taxon>Atherinomorphae</taxon>
        <taxon>Cyprinodontiformes</taxon>
        <taxon>Poeciliidae</taxon>
        <taxon>Poeciliinae</taxon>
        <taxon>Xiphophorus</taxon>
    </lineage>
</organism>
<evidence type="ECO:0000256" key="5">
    <source>
        <dbReference type="ARBA" id="ARBA00023268"/>
    </source>
</evidence>
<reference evidence="10" key="4">
    <citation type="submission" date="2025-09" db="UniProtKB">
        <authorList>
            <consortium name="Ensembl"/>
        </authorList>
    </citation>
    <scope>IDENTIFICATION</scope>
    <source>
        <strain evidence="10">JP 163 A</strain>
    </source>
</reference>
<dbReference type="InterPro" id="IPR041577">
    <property type="entry name" value="RT_RNaseH_2"/>
</dbReference>
<dbReference type="Pfam" id="PF00665">
    <property type="entry name" value="rve"/>
    <property type="match status" value="1"/>
</dbReference>
<keyword evidence="5" id="KW-0511">Multifunctional enzyme</keyword>
<dbReference type="InterPro" id="IPR038269">
    <property type="entry name" value="SCAN_sf"/>
</dbReference>
<keyword evidence="4" id="KW-0378">Hydrolase</keyword>
<dbReference type="InterPro" id="IPR043502">
    <property type="entry name" value="DNA/RNA_pol_sf"/>
</dbReference>
<dbReference type="SUPFAM" id="SSF47353">
    <property type="entry name" value="Retrovirus capsid dimerization domain-like"/>
    <property type="match status" value="1"/>
</dbReference>
<evidence type="ECO:0000259" key="8">
    <source>
        <dbReference type="PROSITE" id="PS50878"/>
    </source>
</evidence>
<dbReference type="Gene3D" id="3.10.10.10">
    <property type="entry name" value="HIV Type 1 Reverse Transcriptase, subunit A, domain 1"/>
    <property type="match status" value="1"/>
</dbReference>
<dbReference type="OMA" id="RAYCKEF"/>
<dbReference type="Pfam" id="PF00078">
    <property type="entry name" value="RVT_1"/>
    <property type="match status" value="1"/>
</dbReference>